<dbReference type="GO" id="GO:0004521">
    <property type="term" value="F:RNA endonuclease activity"/>
    <property type="evidence" value="ECO:0007669"/>
    <property type="project" value="TreeGrafter"/>
</dbReference>
<keyword evidence="4 10" id="KW-0479">Metal-binding</keyword>
<evidence type="ECO:0000256" key="2">
    <source>
        <dbReference type="ARBA" id="ARBA00010922"/>
    </source>
</evidence>
<dbReference type="PROSITE" id="PS50103">
    <property type="entry name" value="ZF_C3H1"/>
    <property type="match status" value="1"/>
</dbReference>
<keyword evidence="5" id="KW-0255">Endonuclease</keyword>
<protein>
    <recommendedName>
        <fullName evidence="12">C3H1-type domain-containing protein</fullName>
    </recommendedName>
</protein>
<organism evidence="13 14">
    <name type="scientific">Meloidogyne enterolobii</name>
    <name type="common">Root-knot nematode worm</name>
    <name type="synonym">Meloidogyne mayaguensis</name>
    <dbReference type="NCBI Taxonomy" id="390850"/>
    <lineage>
        <taxon>Eukaryota</taxon>
        <taxon>Metazoa</taxon>
        <taxon>Ecdysozoa</taxon>
        <taxon>Nematoda</taxon>
        <taxon>Chromadorea</taxon>
        <taxon>Rhabditida</taxon>
        <taxon>Tylenchina</taxon>
        <taxon>Tylenchomorpha</taxon>
        <taxon>Tylenchoidea</taxon>
        <taxon>Meloidogynidae</taxon>
        <taxon>Meloidogyninae</taxon>
        <taxon>Meloidogyne</taxon>
    </lineage>
</organism>
<evidence type="ECO:0000256" key="6">
    <source>
        <dbReference type="ARBA" id="ARBA00022771"/>
    </source>
</evidence>
<feature type="region of interest" description="Disordered" evidence="11">
    <location>
        <begin position="1"/>
        <end position="25"/>
    </location>
</feature>
<keyword evidence="8 10" id="KW-0862">Zinc</keyword>
<evidence type="ECO:0000313" key="13">
    <source>
        <dbReference type="EMBL" id="CAD2193152.1"/>
    </source>
</evidence>
<feature type="compositionally biased region" description="Low complexity" evidence="11">
    <location>
        <begin position="52"/>
        <end position="65"/>
    </location>
</feature>
<comment type="caution">
    <text evidence="13">The sequence shown here is derived from an EMBL/GenBank/DDBJ whole genome shotgun (WGS) entry which is preliminary data.</text>
</comment>
<evidence type="ECO:0000256" key="7">
    <source>
        <dbReference type="ARBA" id="ARBA00022801"/>
    </source>
</evidence>
<dbReference type="Gene3D" id="3.40.50.11980">
    <property type="match status" value="1"/>
</dbReference>
<dbReference type="Pfam" id="PF11977">
    <property type="entry name" value="RNase_Zc3h12a"/>
    <property type="match status" value="1"/>
</dbReference>
<dbReference type="InterPro" id="IPR051101">
    <property type="entry name" value="ZC3H12/N4BP1_RNase_Reg"/>
</dbReference>
<keyword evidence="9" id="KW-0460">Magnesium</keyword>
<dbReference type="OrthoDB" id="392925at2759"/>
<dbReference type="InterPro" id="IPR040546">
    <property type="entry name" value="Rege-1_UBA-like"/>
</dbReference>
<feature type="domain" description="C3H1-type" evidence="12">
    <location>
        <begin position="335"/>
        <end position="360"/>
    </location>
</feature>
<name>A0A6V7X1L4_MELEN</name>
<gene>
    <name evidence="13" type="ORF">MENT_LOCUS46083</name>
</gene>
<dbReference type="PANTHER" id="PTHR12876">
    <property type="entry name" value="N4BP1-RELATED"/>
    <property type="match status" value="1"/>
</dbReference>
<keyword evidence="3" id="KW-0540">Nuclease</keyword>
<proteinExistence type="inferred from homology"/>
<comment type="similarity">
    <text evidence="2">Belongs to the ZC3H12 family.</text>
</comment>
<dbReference type="GO" id="GO:0016787">
    <property type="term" value="F:hydrolase activity"/>
    <property type="evidence" value="ECO:0007669"/>
    <property type="project" value="UniProtKB-KW"/>
</dbReference>
<dbReference type="InterPro" id="IPR000571">
    <property type="entry name" value="Znf_CCCH"/>
</dbReference>
<dbReference type="GO" id="GO:0036464">
    <property type="term" value="C:cytoplasmic ribonucleoprotein granule"/>
    <property type="evidence" value="ECO:0007669"/>
    <property type="project" value="TreeGrafter"/>
</dbReference>
<evidence type="ECO:0000256" key="9">
    <source>
        <dbReference type="ARBA" id="ARBA00022842"/>
    </source>
</evidence>
<dbReference type="EMBL" id="CAJEWN010001008">
    <property type="protein sequence ID" value="CAD2193152.1"/>
    <property type="molecule type" value="Genomic_DNA"/>
</dbReference>
<dbReference type="InterPro" id="IPR021869">
    <property type="entry name" value="RNase_Zc3h12_NYN"/>
</dbReference>
<comment type="cofactor">
    <cofactor evidence="1">
        <name>Mg(2+)</name>
        <dbReference type="ChEBI" id="CHEBI:18420"/>
    </cofactor>
</comment>
<evidence type="ECO:0000313" key="14">
    <source>
        <dbReference type="Proteomes" id="UP000580250"/>
    </source>
</evidence>
<feature type="region of interest" description="Disordered" evidence="11">
    <location>
        <begin position="52"/>
        <end position="80"/>
    </location>
</feature>
<dbReference type="FunFam" id="3.40.50.11980:FF:000001">
    <property type="entry name" value="ZC3H12A isoform 1"/>
    <property type="match status" value="1"/>
</dbReference>
<evidence type="ECO:0000256" key="1">
    <source>
        <dbReference type="ARBA" id="ARBA00001946"/>
    </source>
</evidence>
<dbReference type="GO" id="GO:0003729">
    <property type="term" value="F:mRNA binding"/>
    <property type="evidence" value="ECO:0007669"/>
    <property type="project" value="TreeGrafter"/>
</dbReference>
<evidence type="ECO:0000256" key="5">
    <source>
        <dbReference type="ARBA" id="ARBA00022759"/>
    </source>
</evidence>
<dbReference type="GO" id="GO:0005634">
    <property type="term" value="C:nucleus"/>
    <property type="evidence" value="ECO:0007669"/>
    <property type="project" value="TreeGrafter"/>
</dbReference>
<sequence>MTTPQPPRNLHAPLRRVLPEKQSSGVQNVVIQQQQQHISSHPLLFNLKSNDTTTSVDSSYSSDHSTLSRETSDSSNTSSSSKEFFEKNFLEELSSVPPSSLSEEKEINDSLLEFAIRLGFDKQQLKIVLNKLNKNGQKEEDDKVLLELIKLGGRRKEEELIENNCNNYLKLLRPIVIDGSNIAMTHGNKAFFSCRGIRECVNYFTERGHTDILVFVPQFRREQSRSDSPIIDQHILNELEKEGKLIWTPSRRIGGRRIVCHDDRYILKTASEKQAVIVSNDEYRDLVKENPRWRSVVENYLLMYSFVDGKFMPPDDPLGRQGPNLDQLLTFGHSSINSQPCPYAKKCTYGNKCKYFHPERPNGVRIGAVDKLIGNNLNKKQYLTARPSLVAESVSSSSSPYLSPPPSHTNVGRTKSLNLTEMSKFNGEINLNPLSLQQNTSTTTKEINQNQNNFSHMFAPSTSIWGSCEFSLSPKTTTNLFNKEEINNNNLEKQRQHLQYHLSQLFPEATVFAVMAAHPQEMDAQILCQRIIAFQKGFQKEIEK</sequence>
<dbReference type="Proteomes" id="UP000580250">
    <property type="component" value="Unassembled WGS sequence"/>
</dbReference>
<dbReference type="AlphaFoldDB" id="A0A6V7X1L4"/>
<feature type="zinc finger region" description="C3H1-type" evidence="10">
    <location>
        <begin position="335"/>
        <end position="360"/>
    </location>
</feature>
<reference evidence="13 14" key="1">
    <citation type="submission" date="2020-08" db="EMBL/GenBank/DDBJ databases">
        <authorList>
            <person name="Koutsovoulos G."/>
            <person name="Danchin GJ E."/>
        </authorList>
    </citation>
    <scope>NUCLEOTIDE SEQUENCE [LARGE SCALE GENOMIC DNA]</scope>
</reference>
<keyword evidence="6 10" id="KW-0863">Zinc-finger</keyword>
<evidence type="ECO:0000256" key="11">
    <source>
        <dbReference type="SAM" id="MobiDB-lite"/>
    </source>
</evidence>
<dbReference type="PANTHER" id="PTHR12876:SF35">
    <property type="entry name" value="LD08718P-RELATED"/>
    <property type="match status" value="1"/>
</dbReference>
<evidence type="ECO:0000256" key="3">
    <source>
        <dbReference type="ARBA" id="ARBA00022722"/>
    </source>
</evidence>
<dbReference type="GO" id="GO:0008270">
    <property type="term" value="F:zinc ion binding"/>
    <property type="evidence" value="ECO:0007669"/>
    <property type="project" value="UniProtKB-KW"/>
</dbReference>
<evidence type="ECO:0000256" key="4">
    <source>
        <dbReference type="ARBA" id="ARBA00022723"/>
    </source>
</evidence>
<keyword evidence="7" id="KW-0378">Hydrolase</keyword>
<evidence type="ECO:0000256" key="10">
    <source>
        <dbReference type="PROSITE-ProRule" id="PRU00723"/>
    </source>
</evidence>
<dbReference type="Pfam" id="PF18039">
    <property type="entry name" value="UBA_6"/>
    <property type="match status" value="1"/>
</dbReference>
<evidence type="ECO:0000259" key="12">
    <source>
        <dbReference type="PROSITE" id="PS50103"/>
    </source>
</evidence>
<evidence type="ECO:0000256" key="8">
    <source>
        <dbReference type="ARBA" id="ARBA00022833"/>
    </source>
</evidence>
<accession>A0A6V7X1L4</accession>